<dbReference type="InterPro" id="IPR025839">
    <property type="entry name" value="RLAN_dom"/>
</dbReference>
<dbReference type="RefSeq" id="WP_190763865.1">
    <property type="nucleotide sequence ID" value="NZ_JACXLD010000003.1"/>
</dbReference>
<dbReference type="Pfam" id="PF08443">
    <property type="entry name" value="RimK"/>
    <property type="match status" value="1"/>
</dbReference>
<dbReference type="GO" id="GO:0005524">
    <property type="term" value="F:ATP binding"/>
    <property type="evidence" value="ECO:0007669"/>
    <property type="project" value="UniProtKB-UniRule"/>
</dbReference>
<dbReference type="AlphaFoldDB" id="A0A927C2S9"/>
<feature type="domain" description="ATP-grasp" evidence="3">
    <location>
        <begin position="289"/>
        <end position="481"/>
    </location>
</feature>
<accession>A0A927C2S9</accession>
<dbReference type="EMBL" id="JACXLD010000003">
    <property type="protein sequence ID" value="MBD2858726.1"/>
    <property type="molecule type" value="Genomic_DNA"/>
</dbReference>
<comment type="caution">
    <text evidence="4">The sequence shown here is derived from an EMBL/GenBank/DDBJ whole genome shotgun (WGS) entry which is preliminary data.</text>
</comment>
<keyword evidence="2" id="KW-0547">Nucleotide-binding</keyword>
<dbReference type="PANTHER" id="PTHR21621">
    <property type="entry name" value="RIBOSOMAL PROTEIN S6 MODIFICATION PROTEIN"/>
    <property type="match status" value="1"/>
</dbReference>
<dbReference type="GO" id="GO:0009432">
    <property type="term" value="P:SOS response"/>
    <property type="evidence" value="ECO:0007669"/>
    <property type="project" value="TreeGrafter"/>
</dbReference>
<dbReference type="InterPro" id="IPR013815">
    <property type="entry name" value="ATP_grasp_subdomain_1"/>
</dbReference>
<organism evidence="4 5">
    <name type="scientific">Spongiibacter pelagi</name>
    <dbReference type="NCBI Taxonomy" id="2760804"/>
    <lineage>
        <taxon>Bacteria</taxon>
        <taxon>Pseudomonadati</taxon>
        <taxon>Pseudomonadota</taxon>
        <taxon>Gammaproteobacteria</taxon>
        <taxon>Cellvibrionales</taxon>
        <taxon>Spongiibacteraceae</taxon>
        <taxon>Spongiibacter</taxon>
    </lineage>
</organism>
<gene>
    <name evidence="4" type="ORF">IB286_06845</name>
</gene>
<dbReference type="GO" id="GO:0018169">
    <property type="term" value="F:ribosomal S6-glutamic acid ligase activity"/>
    <property type="evidence" value="ECO:0007669"/>
    <property type="project" value="TreeGrafter"/>
</dbReference>
<reference evidence="4" key="1">
    <citation type="submission" date="2020-09" db="EMBL/GenBank/DDBJ databases">
        <authorList>
            <person name="Yoon J.-W."/>
        </authorList>
    </citation>
    <scope>NUCLEOTIDE SEQUENCE</scope>
    <source>
        <strain evidence="4">KMU-158</strain>
    </source>
</reference>
<dbReference type="PROSITE" id="PS50975">
    <property type="entry name" value="ATP_GRASP"/>
    <property type="match status" value="1"/>
</dbReference>
<evidence type="ECO:0000313" key="5">
    <source>
        <dbReference type="Proteomes" id="UP000610558"/>
    </source>
</evidence>
<evidence type="ECO:0000256" key="2">
    <source>
        <dbReference type="PROSITE-ProRule" id="PRU00409"/>
    </source>
</evidence>
<name>A0A927C2S9_9GAMM</name>
<keyword evidence="2" id="KW-0067">ATP-binding</keyword>
<dbReference type="Proteomes" id="UP000610558">
    <property type="component" value="Unassembled WGS sequence"/>
</dbReference>
<evidence type="ECO:0000313" key="4">
    <source>
        <dbReference type="EMBL" id="MBD2858726.1"/>
    </source>
</evidence>
<protein>
    <submittedName>
        <fullName evidence="4">RimK family protein</fullName>
    </submittedName>
</protein>
<dbReference type="InterPro" id="IPR013651">
    <property type="entry name" value="ATP-grasp_RimK-type"/>
</dbReference>
<dbReference type="GO" id="GO:0005737">
    <property type="term" value="C:cytoplasm"/>
    <property type="evidence" value="ECO:0007669"/>
    <property type="project" value="TreeGrafter"/>
</dbReference>
<evidence type="ECO:0000259" key="3">
    <source>
        <dbReference type="PROSITE" id="PS50975"/>
    </source>
</evidence>
<proteinExistence type="predicted"/>
<dbReference type="Pfam" id="PF14401">
    <property type="entry name" value="RLAN"/>
    <property type="match status" value="1"/>
</dbReference>
<keyword evidence="5" id="KW-1185">Reference proteome</keyword>
<dbReference type="SUPFAM" id="SSF56059">
    <property type="entry name" value="Glutathione synthetase ATP-binding domain-like"/>
    <property type="match status" value="1"/>
</dbReference>
<evidence type="ECO:0000256" key="1">
    <source>
        <dbReference type="ARBA" id="ARBA00023211"/>
    </source>
</evidence>
<dbReference type="GO" id="GO:0046872">
    <property type="term" value="F:metal ion binding"/>
    <property type="evidence" value="ECO:0007669"/>
    <property type="project" value="InterPro"/>
</dbReference>
<dbReference type="Gene3D" id="3.30.1490.20">
    <property type="entry name" value="ATP-grasp fold, A domain"/>
    <property type="match status" value="1"/>
</dbReference>
<dbReference type="Gene3D" id="3.30.470.20">
    <property type="entry name" value="ATP-grasp fold, B domain"/>
    <property type="match status" value="1"/>
</dbReference>
<dbReference type="PANTHER" id="PTHR21621:SF0">
    <property type="entry name" value="BETA-CITRYLGLUTAMATE SYNTHASE B-RELATED"/>
    <property type="match status" value="1"/>
</dbReference>
<sequence>MSRFYVVLDELKDWSPYYPSQDVISFDTYLESGTEKNRNERVRLINLCRSYRYLGTGYYCSLLAEARGHNVLPSVKTLSELSKKSLSAIQWQGLELVLSKLVAGEEGAKRRFRCWFGDCLEPELEPLCRAVFERFPLPLAEIELVYKSGWQIRKITPVGLKALKAVAEQEAFARRFEAFSRKMWRAPKARKTLRYDLAILVDPEEKLPPSDGVALKRFIKAAASLGISAEMITKRDYTRIAEYDALFIRETTAVDHHTYRFAKKAEAEGLVVLDDSASILRCTNKIFLADLLSSNKVPIPKTEFLRAEKAGELERISETLGFPIVLKVPDGSFSRGVVKVNNPEELALESERLLEKSALLLAQEYMYTDYDWRIGVLDGRPLYACRYFMVRNHWQIYKHGSGAAKSGGFETMPTYEVPRKVIDAAVKACRLIGNGFYGVDLKQKDDRVVVIEVNDNPSIDAGVEDKFMGEGLYHSVMEVFLQRMEKRGR</sequence>
<dbReference type="InterPro" id="IPR011761">
    <property type="entry name" value="ATP-grasp"/>
</dbReference>
<keyword evidence="1" id="KW-0464">Manganese</keyword>